<evidence type="ECO:0000313" key="4">
    <source>
        <dbReference type="Proteomes" id="UP000277300"/>
    </source>
</evidence>
<dbReference type="GO" id="GO:0070628">
    <property type="term" value="F:proteasome binding"/>
    <property type="evidence" value="ECO:0007669"/>
    <property type="project" value="InterPro"/>
</dbReference>
<comment type="caution">
    <text evidence="3">The sequence shown here is derived from an EMBL/GenBank/DDBJ whole genome shotgun (WGS) entry which is preliminary data.</text>
</comment>
<dbReference type="InterPro" id="IPR021843">
    <property type="entry name" value="PSME4_C"/>
</dbReference>
<name>A0A3F2REQ2_9STRA</name>
<dbReference type="EMBL" id="MBAD02002664">
    <property type="protein sequence ID" value="RLN45591.1"/>
    <property type="molecule type" value="Genomic_DNA"/>
</dbReference>
<dbReference type="GO" id="GO:0016504">
    <property type="term" value="F:peptidase activator activity"/>
    <property type="evidence" value="ECO:0007669"/>
    <property type="project" value="InterPro"/>
</dbReference>
<dbReference type="EMBL" id="MBDO02000469">
    <property type="protein sequence ID" value="RLN54987.1"/>
    <property type="molecule type" value="Genomic_DNA"/>
</dbReference>
<feature type="domain" description="Proteasome activator complex subunit 4 C-terminal" evidence="1">
    <location>
        <begin position="119"/>
        <end position="209"/>
    </location>
</feature>
<dbReference type="InterPro" id="IPR035309">
    <property type="entry name" value="PSME4"/>
</dbReference>
<evidence type="ECO:0000259" key="1">
    <source>
        <dbReference type="Pfam" id="PF11919"/>
    </source>
</evidence>
<sequence length="210" mass="24316">MVLIDQWVEVVYLTFRPSRSGSVKLARLKPLATYLLQELEVSFVRREVQAMAKYALRSLIHNEQRSVVEVMSVHLREATEQSRVKFLKIKRRSERQEAESAPEDELKKTQDRLKTIEAKMMESILSLSAIVLAFPHDVPSFVPPIFEVLGPFLYMKKSSNTISFLEKAVKETLLDFKRTHQDNWLETKSKFTQPQLDVIEDVAIAPSYFS</sequence>
<dbReference type="GO" id="GO:0010499">
    <property type="term" value="P:proteasomal ubiquitin-independent protein catabolic process"/>
    <property type="evidence" value="ECO:0007669"/>
    <property type="project" value="TreeGrafter"/>
</dbReference>
<dbReference type="PANTHER" id="PTHR32170:SF3">
    <property type="entry name" value="PROTEASOME ACTIVATOR COMPLEX SUBUNIT 4"/>
    <property type="match status" value="1"/>
</dbReference>
<dbReference type="GO" id="GO:0005634">
    <property type="term" value="C:nucleus"/>
    <property type="evidence" value="ECO:0007669"/>
    <property type="project" value="TreeGrafter"/>
</dbReference>
<organism evidence="3 4">
    <name type="scientific">Phytophthora kernoviae</name>
    <dbReference type="NCBI Taxonomy" id="325452"/>
    <lineage>
        <taxon>Eukaryota</taxon>
        <taxon>Sar</taxon>
        <taxon>Stramenopiles</taxon>
        <taxon>Oomycota</taxon>
        <taxon>Peronosporomycetes</taxon>
        <taxon>Peronosporales</taxon>
        <taxon>Peronosporaceae</taxon>
        <taxon>Phytophthora</taxon>
    </lineage>
</organism>
<proteinExistence type="predicted"/>
<dbReference type="GO" id="GO:0005829">
    <property type="term" value="C:cytosol"/>
    <property type="evidence" value="ECO:0007669"/>
    <property type="project" value="TreeGrafter"/>
</dbReference>
<evidence type="ECO:0000313" key="2">
    <source>
        <dbReference type="EMBL" id="RLN45591.1"/>
    </source>
</evidence>
<dbReference type="Proteomes" id="UP000284657">
    <property type="component" value="Unassembled WGS sequence"/>
</dbReference>
<accession>A0A3F2REQ2</accession>
<dbReference type="PANTHER" id="PTHR32170">
    <property type="entry name" value="PROTEASOME ACTIVATOR COMPLEX SUBUNIT 4"/>
    <property type="match status" value="1"/>
</dbReference>
<evidence type="ECO:0000313" key="3">
    <source>
        <dbReference type="EMBL" id="RLN54987.1"/>
    </source>
</evidence>
<dbReference type="AlphaFoldDB" id="A0A3F2REQ2"/>
<dbReference type="Proteomes" id="UP000277300">
    <property type="component" value="Unassembled WGS sequence"/>
</dbReference>
<reference evidence="4 5" key="1">
    <citation type="submission" date="2018-07" db="EMBL/GenBank/DDBJ databases">
        <title>Genome sequencing of oomycete isolates from Chile give support for New Zealand origin for Phytophthora kernoviae and make available the first Nothophytophthora sp. genome.</title>
        <authorList>
            <person name="Studholme D.J."/>
            <person name="Sanfuentes E."/>
            <person name="Panda P."/>
            <person name="Hill R."/>
            <person name="Sambles C."/>
            <person name="Grant M."/>
            <person name="Williams N.M."/>
            <person name="Mcdougal R.L."/>
        </authorList>
    </citation>
    <scope>NUCLEOTIDE SEQUENCE [LARGE SCALE GENOMIC DNA]</scope>
    <source>
        <strain evidence="3">Chile6</strain>
        <strain evidence="2">Chile7</strain>
    </source>
</reference>
<evidence type="ECO:0000313" key="5">
    <source>
        <dbReference type="Proteomes" id="UP000284657"/>
    </source>
</evidence>
<dbReference type="OrthoDB" id="17907at2759"/>
<protein>
    <recommendedName>
        <fullName evidence="1">Proteasome activator complex subunit 4 C-terminal domain-containing protein</fullName>
    </recommendedName>
</protein>
<gene>
    <name evidence="2" type="ORF">BBJ29_007460</name>
    <name evidence="3" type="ORF">BBP00_00008695</name>
</gene>
<dbReference type="Pfam" id="PF11919">
    <property type="entry name" value="PSME4_C"/>
    <property type="match status" value="1"/>
</dbReference>